<dbReference type="PROSITE" id="PS50075">
    <property type="entry name" value="CARRIER"/>
    <property type="match status" value="4"/>
</dbReference>
<feature type="domain" description="Carrier" evidence="4">
    <location>
        <begin position="1664"/>
        <end position="1740"/>
    </location>
</feature>
<dbReference type="Gene3D" id="3.40.50.980">
    <property type="match status" value="2"/>
</dbReference>
<dbReference type="PROSITE" id="PS00455">
    <property type="entry name" value="AMP_BINDING"/>
    <property type="match status" value="3"/>
</dbReference>
<protein>
    <recommendedName>
        <fullName evidence="4">Carrier domain-containing protein</fullName>
    </recommendedName>
</protein>
<evidence type="ECO:0000313" key="5">
    <source>
        <dbReference type="EMBL" id="TQB68813.1"/>
    </source>
</evidence>
<dbReference type="InterPro" id="IPR006162">
    <property type="entry name" value="Ppantetheine_attach_site"/>
</dbReference>
<dbReference type="GO" id="GO:0005737">
    <property type="term" value="C:cytoplasm"/>
    <property type="evidence" value="ECO:0007669"/>
    <property type="project" value="TreeGrafter"/>
</dbReference>
<dbReference type="SUPFAM" id="SSF52777">
    <property type="entry name" value="CoA-dependent acyltransferases"/>
    <property type="match status" value="8"/>
</dbReference>
<dbReference type="Gene3D" id="3.30.559.10">
    <property type="entry name" value="Chloramphenicol acetyltransferase-like domain"/>
    <property type="match status" value="4"/>
</dbReference>
<feature type="domain" description="Carrier" evidence="4">
    <location>
        <begin position="3863"/>
        <end position="3942"/>
    </location>
</feature>
<feature type="domain" description="Carrier" evidence="4">
    <location>
        <begin position="584"/>
        <end position="658"/>
    </location>
</feature>
<dbReference type="Gene3D" id="3.30.559.30">
    <property type="entry name" value="Nonribosomal peptide synthetase, condensation domain"/>
    <property type="match status" value="4"/>
</dbReference>
<dbReference type="PROSITE" id="PS00012">
    <property type="entry name" value="PHOSPHOPANTETHEINE"/>
    <property type="match status" value="3"/>
</dbReference>
<dbReference type="NCBIfam" id="NF003417">
    <property type="entry name" value="PRK04813.1"/>
    <property type="match status" value="4"/>
</dbReference>
<dbReference type="STRING" id="5098.A0A507QLY0"/>
<dbReference type="Pfam" id="PF00550">
    <property type="entry name" value="PP-binding"/>
    <property type="match status" value="4"/>
</dbReference>
<keyword evidence="3" id="KW-0436">Ligase</keyword>
<organism evidence="5 6">
    <name type="scientific">Monascus purpureus</name>
    <name type="common">Red mold</name>
    <name type="synonym">Monascus anka</name>
    <dbReference type="NCBI Taxonomy" id="5098"/>
    <lineage>
        <taxon>Eukaryota</taxon>
        <taxon>Fungi</taxon>
        <taxon>Dikarya</taxon>
        <taxon>Ascomycota</taxon>
        <taxon>Pezizomycotina</taxon>
        <taxon>Eurotiomycetes</taxon>
        <taxon>Eurotiomycetidae</taxon>
        <taxon>Eurotiales</taxon>
        <taxon>Aspergillaceae</taxon>
        <taxon>Monascus</taxon>
    </lineage>
</organism>
<dbReference type="InterPro" id="IPR020806">
    <property type="entry name" value="PKS_PP-bd"/>
</dbReference>
<sequence length="4420" mass="486627">MEYVNDATQGLGMDDEWLQVHEWNRKIPPKRESCVHKAIQWRAQLQDAETPAVAAWDGTLTYSELMRQIDVFSHGLIVHGVKGGDRILACCEKSKNAVISMIGMMQAGAVWIPCDPDTPFEQLQMILQDTEPALMVVTKATAAQLHESRLHLPRVVTVDEVLSLGQQADNETANRTSIHMNVDSGMPALIMFTSGSTGKRNGVVISHFAMVTAALSYASTLELGMNSRMMQFTAFAWLPCTVEILATLMQGGQVFIPSEYDRLNNASLFMKEHAINVAVMTPTFAATLDLESLPALRVLGLGGEKVSQDLVDRWSHTVKLILCYGSTETNLCILEWIPPGDYTTTAGLPCGCRVWITDPDDIDTLVPVGMEGELIIESHALATEYLNNPEKTASKFVSKTAWSTAPALAVTARLCRTGDKARYHADGRISLLGRLDDAVKIRGQKVTLAEVEHHLRGLLPSSQLAVEAVRFRGQEDSMDPVLAAFIAIDSTEPDDSTANAIFIDTTTSLDSAWEIQQRLQPRLDVLVPRYMQPTVYIPLSCMPLLPSGKIDRRQLRCKASELAWDDVIAAPLAGSSPSEQAPRDEVEKSIHRLWCEQLHISKPEKLGRGDDFFRVGGNPLAAIRMVAAARHLGLDMHVQMIFEHPTVEELASMVRPLAPNDKCSSSSALDDTDIIREEPPSIPGQHGLETARVIDTYPATPLQEGLLALAMQKPGAYTVTIELPLLDKIDLSRFQCSWEALVRLLPILRTRFLQGAHGIRQVVLDEEPEWSDSHSFNSWKDALSEGLLTGSKLHAYTLKDMLNGTRSFQWMVHHSILDAWSIELIFQLLEAQYRGTTPLHPIIGMHGLLNHITGMDSDATRAYWRSQLDGADCLAWPPLPQPAYTPAADTTCRQEIQFQMPQSTRFTVATTLRAAWAVLLSKYAGTEDVVFGATLNGRSAPVDGLEALIAPTIVTVPVRVVLPPTQGISELLDKVQAQAAAMIPHEHTGLQNIRRLSPEIRRACDFQTLLLVQGHSPENALRFQGSPASVADWLNFGAYSLVMECEPVRGGVMCHVTYDALVFTSELQIRSLIAQFAQVIMHLCNGQQQQSTISQISIFSERDRELLRERNSHIPRAAETSAPYELQRLVTAGSSDHLAVEAWDGSLTLQELDEKSTLLAAYLVREFRIGPEDIVPIVFPKSIWAVISMLAVWKAGAAFAPVDGSHPTSWVQHMVSQCRCSVLLSAASVLPSLPKMASASCLTVDGTLLLDLCCQRTEHALPSPTQISPWSAAYVIFTSGSTGVPKGIIHTHSSYMSSVQGRQAMIHKRGERVLQFASFSFDICIDDIWTTLLMGGTVCIPSDGERENGLVDFINRARITYAELTPSLARCLLPASLPSLKYMVLSGEPSTKQDKARWLESGVTVLDEYGPAEVAIKSNIKIFQPTSGADDKGHPRGCIAWITEPGNPQKLQGIGALGELFLEGPILARSYLNDPVKTDLSFIYNPEWLPVKAHGRRRMYRTGDLASYGPDGSVYIHGRQDTQVKLNGQRVELEQVEGRLNAHLGYEWRILCAVARLPTAQSTDEQRLVAYLAGVDDGLDHWKIRDVMKGRCRGLYKKLSLELPRFMIPTAVIVVDRMPLNKSGKMNRDLLKARASTVNAESAIFLRAIDDAAQCTQEDSSPWTDMEKVVQSLWRQTLGLGDEHIIHRHDSFFRLGGDSISAMRLASLASQEPFLIGITVADIFRSPVLAKMAMVAVRQARKGIVTSASALSATPFEQVGPRFALQGLLASIARSCNVSESSITDVYPSSSIQEGIVAVSLKRSGFYMAQHVFRLPRDVDVDRLIQAWLTVIARTTILRTRLVQYEERLWQAVVNEPAIIEKSSSSLDTYLGQDRLNVMALGQQMSRHSIVTGLESDNDNGETYLVWSIHHALYDGWSLRLILQAVNSVYLGQTAWSPPAEYRCFIKHLAAAVDADAAHSYWHAVLAGSSATCCPYPLLSSPSYQPSASASARRQWTLPRSRPPSTTLASILCASWVLVSAVYADSDDIVFGHTVNGRNIPCSNVIEIEGPVFTTVPFSGHVSLEWKPSRRSCGESTMKLSTWSLTSTWLVIQTPEDPQSYSRCMGERVQHLIDYRLLNPFALMLQMTSHNAGVVEADVSFDPSVIHPVQMRRILGHLEAVSCRLCLAAPTDVVDQVTAITTSDITEILSWNEGILASPPLDSSSSIAGLFAKSCELRPQAEAVCAWNGSLRYAELDCLSSRLSQRLRGLGVGRDMVVPVCFEKSMYVVVATLAVIKAGAAFCLLDTSHPAARIRGLLQEVGATIILASSDLEPRLRGLIPGATLVIVEHEMHGISFPVSEEAASSAIHPSDLACVIFTSGSTGKPKGILLQHQAICTSILSHGPAIGLNTASRVFQFASHAFDMAVYDILTTLIHGGCICVPSDMERMNDLAGAIQRTKANWAFLTPSTLSLLHPDQVPSLQTLVVGGEDLPETIRRTWVERVHLFQCSGPAETTTSIAGRMLATTARNCIGRGVGSLCWIVDPSNHQRLQPIGVVGELLIEGPTLAREYLHDPIQTARAFISLPDWAKEDDSLFAGTGPGSSTRRAFKTGDLVQYAPDGSLLFIGRKDNQVKIRGQRLELAEVEAGLHRLLPGLQVIAETIALDEVDEPRRVLCGFVARRGERSRMHVSSQEPPTLDWVLRDDLPSMEDIELALTETLPSYMIPQLLIPITHIPFNPSGKVARNELKRLQPELSRSTIASLTNSRAATLTVDDAYSAPSLEVPPATLQLRRLWAHVLRVEEQSIKGDDHFLRLGGDSIAAMRLVSRARQAGWVLTVADVFQRPRLAQMAEALCAARVSQEPLDYKPFSLLGMQAEATRTLEDVYTALGVCRAEVEDIYPCTPLQEGLMSMSLETPGQYVAQHVFELLPQVDIETFKAACEQVVQRHAILRTRMVMLSSSRMVQVVLRQDPIVWAVEDDVTSYLLGDRSRPIGLNQSLSRWALLSSDRRTFVWTQHHASYDGTSLPLLCMHIRTTYNRIMGITPDSTKEEADDDDDVPPDVPYAHFIHHLVHSDSEAQSRSWQEYLEGGTRTAFPRGIPPGYRPRPNSTVSHVAFMGQKRSSTITLPTLLRAAWAVVLKAHADSADVIFDMAVSGRSVAVAHIEAVTGPTLATVPVRIAVDPMQRSVEAFLSAVQADAVAMTAHEHFGLRNIQKINPAARALCSSLTLLVIQPEEQPDADPTSAIWQPVRVEGLETFHSHALTIICTILRTGTTNEVLLEAFFDSTVLKEADTQCLLGHLAVALEELNAKAAEKIEDIDITSSQDRQRIWEMNSFVPPAVTMRIHDLIHWHMLTRPHAQAVEAWDGSLSYGELDVLSTKLANHLVGLGVLPGSVVPILTEKSFWTPVAVLAVLRAGSAFFLLDVSHSESRARQFIHAVVKPTVIIASETQRHLADSMQIPVVELRSGSVSSWSTNPTCDWKSVDSSPDSLAYVILTSGSTGAPKAVCIQHKAYCSGAAGHIASTGLTSSSRVLQFASYSFDDSIKDILSTLMVGACICIPSETDRTGNLAQAMAALRVNWAHLTPTFARSLDPRSMPHTFKTLLLGGEPMGARDVLQWSPHVRLLNAYGPSELCVTCSVNPSPTPDDPTNIGRPVGSVAWVCDPGNPHRLAPYGTVGELLIEGPLQCSGYLHDAASTAAAFVTNPDFLASRRQGDTQLYRTGDLVRYAHDGSLIYLGRRDSQVKIRGQRVELGEIEFQVNCRLVHPWQAAVELITTDQASFLVAFLHRPVPDNSSSGQQKSSIDIPSRVLQEMVADLDARLARRIPHYMKPSFYLPLSHLPRTRTGKTDRRCLRELAASLSVDERAVYAPAEAPQVSSSRRPLVTDVEKSVGLIWTQVLNRNTLSISNITTATSFFAIGGDSISAIEVLTRLRREGIELSLREVLQRPTVQELCAYIEVLQQEPDPVSSNPSTVESSQGACSNYSNCEDSANSSSGMSSLAIVEKPQPFFPLSPIQRFFFSMNPEGNDAEQLSLAVTLPQIECHCLASALESLVKIHDAFRLRFIRDDAGQWRQFVLDVSTPVSRSIHVEEYSFPEGVQDLSAIATEMRDRINITHGPMLAMALIQHGSEQQLFLTAHHLAVDLVSWRIILRDLDELLASDASTANLSRSLSYMDWCTVQADLICCDDKVNDNLMGNVDIDTAYWGGLSCPIPLTPYITRRIELTPMASQTLTDGCHAGLGVRPHEVFQAALLYSFQQIFPDRSIPAVFSSSHGRHLVDKADLSHTVDWCTVFYPIQVKAKAQSTSLQGMIRAVHDEHRAWEHRAWRWFASRVSHPADLVEYGLGEIAFNYTGQYQSFERGPTPHGRFRLTSWNPQQGATLIDQSSTRRRTALFEVIVGCFEGQVSATVSYSPHLAHQKRIERWIDEFGKSCEQSAMLF</sequence>
<dbReference type="SUPFAM" id="SSF47336">
    <property type="entry name" value="ACP-like"/>
    <property type="match status" value="4"/>
</dbReference>
<feature type="domain" description="Carrier" evidence="4">
    <location>
        <begin position="2765"/>
        <end position="2838"/>
    </location>
</feature>
<evidence type="ECO:0000256" key="2">
    <source>
        <dbReference type="ARBA" id="ARBA00022553"/>
    </source>
</evidence>
<dbReference type="InterPro" id="IPR000873">
    <property type="entry name" value="AMP-dep_synth/lig_dom"/>
</dbReference>
<dbReference type="Gene3D" id="1.10.1200.10">
    <property type="entry name" value="ACP-like"/>
    <property type="match status" value="4"/>
</dbReference>
<dbReference type="Pfam" id="PF00501">
    <property type="entry name" value="AMP-binding"/>
    <property type="match status" value="4"/>
</dbReference>
<dbReference type="CDD" id="cd19545">
    <property type="entry name" value="FUM14_C_NRPS-like"/>
    <property type="match status" value="3"/>
</dbReference>
<evidence type="ECO:0000259" key="4">
    <source>
        <dbReference type="PROSITE" id="PS50075"/>
    </source>
</evidence>
<evidence type="ECO:0000256" key="3">
    <source>
        <dbReference type="ARBA" id="ARBA00022598"/>
    </source>
</evidence>
<keyword evidence="6" id="KW-1185">Reference proteome</keyword>
<dbReference type="InterPro" id="IPR001242">
    <property type="entry name" value="Condensation_dom"/>
</dbReference>
<dbReference type="FunFam" id="3.40.50.12780:FF:000014">
    <property type="entry name" value="Nonribosomal peptide synthetase 1"/>
    <property type="match status" value="2"/>
</dbReference>
<dbReference type="InterPro" id="IPR042099">
    <property type="entry name" value="ANL_N_sf"/>
</dbReference>
<gene>
    <name evidence="5" type="ORF">MPDQ_002715</name>
</gene>
<dbReference type="InterPro" id="IPR010071">
    <property type="entry name" value="AA_adenyl_dom"/>
</dbReference>
<dbReference type="Gene3D" id="2.30.38.10">
    <property type="entry name" value="Luciferase, Domain 3"/>
    <property type="match status" value="1"/>
</dbReference>
<dbReference type="FunFam" id="3.30.300.30:FF:000015">
    <property type="entry name" value="Nonribosomal peptide synthase SidD"/>
    <property type="match status" value="4"/>
</dbReference>
<dbReference type="NCBIfam" id="TIGR01733">
    <property type="entry name" value="AA-adenyl-dom"/>
    <property type="match status" value="2"/>
</dbReference>
<dbReference type="GO" id="GO:0043041">
    <property type="term" value="P:amino acid activation for nonribosomal peptide biosynthetic process"/>
    <property type="evidence" value="ECO:0007669"/>
    <property type="project" value="TreeGrafter"/>
</dbReference>
<keyword evidence="2" id="KW-0597">Phosphoprotein</keyword>
<dbReference type="SUPFAM" id="SSF56801">
    <property type="entry name" value="Acetyl-CoA synthetase-like"/>
    <property type="match status" value="4"/>
</dbReference>
<dbReference type="FunFam" id="3.30.559.30:FF:000003">
    <property type="entry name" value="Nonribosomal peptide synthase SidD"/>
    <property type="match status" value="2"/>
</dbReference>
<accession>A0A507QLY0</accession>
<dbReference type="FunFam" id="1.10.1200.10:FF:000005">
    <property type="entry name" value="Nonribosomal peptide synthetase 1"/>
    <property type="match status" value="1"/>
</dbReference>
<proteinExistence type="predicted"/>
<dbReference type="InterPro" id="IPR036736">
    <property type="entry name" value="ACP-like_sf"/>
</dbReference>
<dbReference type="GO" id="GO:0031177">
    <property type="term" value="F:phosphopantetheine binding"/>
    <property type="evidence" value="ECO:0007669"/>
    <property type="project" value="InterPro"/>
</dbReference>
<dbReference type="InterPro" id="IPR023213">
    <property type="entry name" value="CAT-like_dom_sf"/>
</dbReference>
<dbReference type="Pfam" id="PF00668">
    <property type="entry name" value="Condensation"/>
    <property type="match status" value="4"/>
</dbReference>
<evidence type="ECO:0000256" key="1">
    <source>
        <dbReference type="ARBA" id="ARBA00022450"/>
    </source>
</evidence>
<dbReference type="InterPro" id="IPR045851">
    <property type="entry name" value="AMP-bd_C_sf"/>
</dbReference>
<dbReference type="PANTHER" id="PTHR45527">
    <property type="entry name" value="NONRIBOSOMAL PEPTIDE SYNTHETASE"/>
    <property type="match status" value="1"/>
</dbReference>
<dbReference type="GO" id="GO:0044550">
    <property type="term" value="P:secondary metabolite biosynthetic process"/>
    <property type="evidence" value="ECO:0007669"/>
    <property type="project" value="TreeGrafter"/>
</dbReference>
<dbReference type="Gene3D" id="3.40.50.12780">
    <property type="entry name" value="N-terminal domain of ligase-like"/>
    <property type="match status" value="3"/>
</dbReference>
<name>A0A507QLY0_MONPU</name>
<reference evidence="5 6" key="1">
    <citation type="submission" date="2019-06" db="EMBL/GenBank/DDBJ databases">
        <title>Wine fermentation using esterase from Monascus purpureus.</title>
        <authorList>
            <person name="Geng C."/>
            <person name="Zhang Y."/>
        </authorList>
    </citation>
    <scope>NUCLEOTIDE SEQUENCE [LARGE SCALE GENOMIC DNA]</scope>
    <source>
        <strain evidence="5">HQ1</strain>
    </source>
</reference>
<dbReference type="InterPro" id="IPR009081">
    <property type="entry name" value="PP-bd_ACP"/>
</dbReference>
<dbReference type="InterPro" id="IPR020845">
    <property type="entry name" value="AMP-binding_CS"/>
</dbReference>
<comment type="caution">
    <text evidence="5">The sequence shown here is derived from an EMBL/GenBank/DDBJ whole genome shotgun (WGS) entry which is preliminary data.</text>
</comment>
<dbReference type="EMBL" id="VIFY01000188">
    <property type="protein sequence ID" value="TQB68813.1"/>
    <property type="molecule type" value="Genomic_DNA"/>
</dbReference>
<dbReference type="GO" id="GO:0016874">
    <property type="term" value="F:ligase activity"/>
    <property type="evidence" value="ECO:0007669"/>
    <property type="project" value="UniProtKB-KW"/>
</dbReference>
<dbReference type="CDD" id="cd05918">
    <property type="entry name" value="A_NRPS_SidN3_like"/>
    <property type="match status" value="4"/>
</dbReference>
<dbReference type="PANTHER" id="PTHR45527:SF1">
    <property type="entry name" value="FATTY ACID SYNTHASE"/>
    <property type="match status" value="1"/>
</dbReference>
<dbReference type="Gene3D" id="3.30.300.30">
    <property type="match status" value="4"/>
</dbReference>
<dbReference type="Proteomes" id="UP000319663">
    <property type="component" value="Unassembled WGS sequence"/>
</dbReference>
<dbReference type="SMART" id="SM00823">
    <property type="entry name" value="PKS_PP"/>
    <property type="match status" value="4"/>
</dbReference>
<evidence type="ECO:0000313" key="6">
    <source>
        <dbReference type="Proteomes" id="UP000319663"/>
    </source>
</evidence>
<keyword evidence="1" id="KW-0596">Phosphopantetheine</keyword>